<evidence type="ECO:0000313" key="2">
    <source>
        <dbReference type="EMBL" id="MCY9547141.1"/>
    </source>
</evidence>
<name>A0ABT4ESA7_9BACI</name>
<keyword evidence="1" id="KW-0472">Membrane</keyword>
<feature type="transmembrane region" description="Helical" evidence="1">
    <location>
        <begin position="5"/>
        <end position="21"/>
    </location>
</feature>
<keyword evidence="3" id="KW-1185">Reference proteome</keyword>
<dbReference type="RefSeq" id="WP_268637231.1">
    <property type="nucleotide sequence ID" value="NZ_JAMDLZ010000015.1"/>
</dbReference>
<organism evidence="2 3">
    <name type="scientific">Lysinibacillus xylanilyticus</name>
    <dbReference type="NCBI Taxonomy" id="582475"/>
    <lineage>
        <taxon>Bacteria</taxon>
        <taxon>Bacillati</taxon>
        <taxon>Bacillota</taxon>
        <taxon>Bacilli</taxon>
        <taxon>Bacillales</taxon>
        <taxon>Bacillaceae</taxon>
        <taxon>Lysinibacillus</taxon>
    </lineage>
</organism>
<keyword evidence="1" id="KW-1133">Transmembrane helix</keyword>
<dbReference type="EMBL" id="JAMDLZ010000015">
    <property type="protein sequence ID" value="MCY9547141.1"/>
    <property type="molecule type" value="Genomic_DNA"/>
</dbReference>
<accession>A0ABT4ESA7</accession>
<dbReference type="Proteomes" id="UP001527052">
    <property type="component" value="Unassembled WGS sequence"/>
</dbReference>
<feature type="transmembrane region" description="Helical" evidence="1">
    <location>
        <begin position="41"/>
        <end position="59"/>
    </location>
</feature>
<feature type="transmembrane region" description="Helical" evidence="1">
    <location>
        <begin position="66"/>
        <end position="89"/>
    </location>
</feature>
<reference evidence="2 3" key="1">
    <citation type="submission" date="2022-05" db="EMBL/GenBank/DDBJ databases">
        <title>Genome Sequencing of Bee-Associated Microbes.</title>
        <authorList>
            <person name="Dunlap C."/>
        </authorList>
    </citation>
    <scope>NUCLEOTIDE SEQUENCE [LARGE SCALE GENOMIC DNA]</scope>
    <source>
        <strain evidence="2 3">NRRL BD-083</strain>
    </source>
</reference>
<proteinExistence type="predicted"/>
<gene>
    <name evidence="2" type="ORF">M5W82_09255</name>
</gene>
<comment type="caution">
    <text evidence="2">The sequence shown here is derived from an EMBL/GenBank/DDBJ whole genome shotgun (WGS) entry which is preliminary data.</text>
</comment>
<sequence>MRRNIFSAISIFLLMIAFFMFGDDSSIWYGSFFKFLYDLSIFTPFILGGLGVISAILGIKGDIRMILIVLNAFLMFLFLGAYLIGVYGFQNP</sequence>
<evidence type="ECO:0000313" key="3">
    <source>
        <dbReference type="Proteomes" id="UP001527052"/>
    </source>
</evidence>
<protein>
    <submittedName>
        <fullName evidence="2">Uncharacterized protein</fullName>
    </submittedName>
</protein>
<evidence type="ECO:0000256" key="1">
    <source>
        <dbReference type="SAM" id="Phobius"/>
    </source>
</evidence>
<keyword evidence="1" id="KW-0812">Transmembrane</keyword>